<protein>
    <submittedName>
        <fullName evidence="5">ABC transporter ATP-binding protein</fullName>
    </submittedName>
</protein>
<dbReference type="Pfam" id="PF00005">
    <property type="entry name" value="ABC_tran"/>
    <property type="match status" value="1"/>
</dbReference>
<keyword evidence="3 5" id="KW-0067">ATP-binding</keyword>
<comment type="caution">
    <text evidence="5">The sequence shown here is derived from an EMBL/GenBank/DDBJ whole genome shotgun (WGS) entry which is preliminary data.</text>
</comment>
<sequence length="236" mass="25602">MNQPLIDLHDLVFAWPGHPPLLDIPALRLDAGEALFLKGPSGSGKTTLLGLLGGVNVPAQGRIQLLGQDLGSLSQGARDRFRVDHTGYIFQQFNLLPFLSVRENVELPCRFSRSRKARAEQRHGSVDQAASTLLTHLGLGDPAILARRADSLSIGQQQRVAAARALIGQPELVIADEPTSALDADTREAFIRLLFDECRAAGASLLFVSHDQSLAPLFDRHLSLAELNRAAKPREA</sequence>
<dbReference type="CDD" id="cd03255">
    <property type="entry name" value="ABC_MJ0796_LolCDE_FtsE"/>
    <property type="match status" value="1"/>
</dbReference>
<dbReference type="InterPro" id="IPR015854">
    <property type="entry name" value="ABC_transpr_LolD-like"/>
</dbReference>
<keyword evidence="2" id="KW-0547">Nucleotide-binding</keyword>
<evidence type="ECO:0000313" key="6">
    <source>
        <dbReference type="Proteomes" id="UP000233399"/>
    </source>
</evidence>
<dbReference type="SUPFAM" id="SSF52540">
    <property type="entry name" value="P-loop containing nucleoside triphosphate hydrolases"/>
    <property type="match status" value="1"/>
</dbReference>
<gene>
    <name evidence="5" type="ORF">CXB65_03280</name>
</gene>
<dbReference type="PANTHER" id="PTHR24220:SF611">
    <property type="entry name" value="ATP-BINDING COMPONENT OF ABC TRANSPORTER-RELATED"/>
    <property type="match status" value="1"/>
</dbReference>
<dbReference type="Gene3D" id="3.40.50.300">
    <property type="entry name" value="P-loop containing nucleotide triphosphate hydrolases"/>
    <property type="match status" value="1"/>
</dbReference>
<dbReference type="GO" id="GO:0005524">
    <property type="term" value="F:ATP binding"/>
    <property type="evidence" value="ECO:0007669"/>
    <property type="project" value="UniProtKB-KW"/>
</dbReference>
<feature type="domain" description="ABC transporter" evidence="4">
    <location>
        <begin position="6"/>
        <end position="236"/>
    </location>
</feature>
<evidence type="ECO:0000259" key="4">
    <source>
        <dbReference type="PROSITE" id="PS50893"/>
    </source>
</evidence>
<accession>A0A2N1IXF3</accession>
<keyword evidence="1" id="KW-0813">Transport</keyword>
<dbReference type="InterPro" id="IPR017911">
    <property type="entry name" value="MacB-like_ATP-bd"/>
</dbReference>
<dbReference type="SMART" id="SM00382">
    <property type="entry name" value="AAA"/>
    <property type="match status" value="1"/>
</dbReference>
<dbReference type="PANTHER" id="PTHR24220">
    <property type="entry name" value="IMPORT ATP-BINDING PROTEIN"/>
    <property type="match status" value="1"/>
</dbReference>
<dbReference type="InterPro" id="IPR003593">
    <property type="entry name" value="AAA+_ATPase"/>
</dbReference>
<dbReference type="EMBL" id="PJCG01000004">
    <property type="protein sequence ID" value="PKI25420.1"/>
    <property type="molecule type" value="Genomic_DNA"/>
</dbReference>
<dbReference type="FunFam" id="3.40.50.300:FF:001823">
    <property type="entry name" value="ABC transporter ATP-binding protein"/>
    <property type="match status" value="1"/>
</dbReference>
<name>A0A2N1IXF3_9PSED</name>
<dbReference type="InterPro" id="IPR003439">
    <property type="entry name" value="ABC_transporter-like_ATP-bd"/>
</dbReference>
<evidence type="ECO:0000313" key="5">
    <source>
        <dbReference type="EMBL" id="PKI25420.1"/>
    </source>
</evidence>
<organism evidence="5 6">
    <name type="scientific">Pseudomonas monteilii</name>
    <dbReference type="NCBI Taxonomy" id="76759"/>
    <lineage>
        <taxon>Bacteria</taxon>
        <taxon>Pseudomonadati</taxon>
        <taxon>Pseudomonadota</taxon>
        <taxon>Gammaproteobacteria</taxon>
        <taxon>Pseudomonadales</taxon>
        <taxon>Pseudomonadaceae</taxon>
        <taxon>Pseudomonas</taxon>
    </lineage>
</organism>
<evidence type="ECO:0000256" key="2">
    <source>
        <dbReference type="ARBA" id="ARBA00022741"/>
    </source>
</evidence>
<proteinExistence type="predicted"/>
<dbReference type="GO" id="GO:0005886">
    <property type="term" value="C:plasma membrane"/>
    <property type="evidence" value="ECO:0007669"/>
    <property type="project" value="TreeGrafter"/>
</dbReference>
<evidence type="ECO:0000256" key="3">
    <source>
        <dbReference type="ARBA" id="ARBA00022840"/>
    </source>
</evidence>
<evidence type="ECO:0000256" key="1">
    <source>
        <dbReference type="ARBA" id="ARBA00022448"/>
    </source>
</evidence>
<dbReference type="GO" id="GO:0016887">
    <property type="term" value="F:ATP hydrolysis activity"/>
    <property type="evidence" value="ECO:0007669"/>
    <property type="project" value="InterPro"/>
</dbReference>
<dbReference type="InterPro" id="IPR027417">
    <property type="entry name" value="P-loop_NTPase"/>
</dbReference>
<dbReference type="GO" id="GO:0022857">
    <property type="term" value="F:transmembrane transporter activity"/>
    <property type="evidence" value="ECO:0007669"/>
    <property type="project" value="TreeGrafter"/>
</dbReference>
<dbReference type="RefSeq" id="WP_021783923.1">
    <property type="nucleotide sequence ID" value="NZ_KK214952.1"/>
</dbReference>
<reference evidence="5 6" key="1">
    <citation type="submission" date="2017-12" db="EMBL/GenBank/DDBJ databases">
        <title>Isolation and characterization of an aerobic denitrifying Pseudomonas monteilii CY06 from aquaculture ponds.</title>
        <authorList>
            <person name="Ma Q."/>
            <person name="Cai Y."/>
            <person name="He Z."/>
        </authorList>
    </citation>
    <scope>NUCLEOTIDE SEQUENCE [LARGE SCALE GENOMIC DNA]</scope>
    <source>
        <strain evidence="5 6">CY06</strain>
    </source>
</reference>
<dbReference type="AlphaFoldDB" id="A0A2N1IXF3"/>
<dbReference type="PROSITE" id="PS50893">
    <property type="entry name" value="ABC_TRANSPORTER_2"/>
    <property type="match status" value="1"/>
</dbReference>
<dbReference type="Proteomes" id="UP000233399">
    <property type="component" value="Unassembled WGS sequence"/>
</dbReference>